<dbReference type="InterPro" id="IPR032675">
    <property type="entry name" value="LRR_dom_sf"/>
</dbReference>
<evidence type="ECO:0008006" key="3">
    <source>
        <dbReference type="Google" id="ProtNLM"/>
    </source>
</evidence>
<gene>
    <name evidence="1" type="ORF">SISNIDRAFT_451010</name>
</gene>
<sequence>MTDLRPAALHLAKFCATFEKDMIDNVQSRLHDFNLSKETLRQGLQGLRERLEQSAHLIESLENLCSPIGRLSDDLILQILEYCMDDAYREWNWEEPLEFPAAFSLCSRWRNVAIKSPSLWSKLRLPMGSHLLGLFVERSANCRLEIKIENDDFISRPEDLQGPKGFGSFCRTFARLSPRISRLYLHWTDGDSADHELRFAVLRLMGLNELTSLEFLKITDYNNDALPAPVLNAPNLEEFNFVGYPPQIPEVSHDLVDFKCDWLELGPQDILSLLSKYPKLENFDITNGNPPVYIRRVACSMLSLPHLETLRVRSFLPTDMNELITNLHIPSWRTMRLAMFLNREKVERRPVGEWGIEEFLGRHISAFDGIIFFKEPRRRYHFYYTLTSKSGREMHMKYNASLGSSTPIASLPKLSSYPNNLSSIDFDLLELPTTHDLIRGLSSWSNVTRIRVRTEKSEFARLLSVLEQEPDIICPLLEVLDCNGTIFKNARLEKFLKFRIRRGVPLHQLKVGRGALDPSAKQKFQALVGEIHEVQRLPQPSYRDMEAWEEELR</sequence>
<feature type="non-terminal residue" evidence="1">
    <location>
        <position position="553"/>
    </location>
</feature>
<dbReference type="AlphaFoldDB" id="A0A164XVH8"/>
<keyword evidence="2" id="KW-1185">Reference proteome</keyword>
<evidence type="ECO:0000313" key="1">
    <source>
        <dbReference type="EMBL" id="KZS96332.1"/>
    </source>
</evidence>
<reference evidence="1 2" key="1">
    <citation type="journal article" date="2016" name="Mol. Biol. Evol.">
        <title>Comparative Genomics of Early-Diverging Mushroom-Forming Fungi Provides Insights into the Origins of Lignocellulose Decay Capabilities.</title>
        <authorList>
            <person name="Nagy L.G."/>
            <person name="Riley R."/>
            <person name="Tritt A."/>
            <person name="Adam C."/>
            <person name="Daum C."/>
            <person name="Floudas D."/>
            <person name="Sun H."/>
            <person name="Yadav J.S."/>
            <person name="Pangilinan J."/>
            <person name="Larsson K.H."/>
            <person name="Matsuura K."/>
            <person name="Barry K."/>
            <person name="Labutti K."/>
            <person name="Kuo R."/>
            <person name="Ohm R.A."/>
            <person name="Bhattacharya S.S."/>
            <person name="Shirouzu T."/>
            <person name="Yoshinaga Y."/>
            <person name="Martin F.M."/>
            <person name="Grigoriev I.V."/>
            <person name="Hibbett D.S."/>
        </authorList>
    </citation>
    <scope>NUCLEOTIDE SEQUENCE [LARGE SCALE GENOMIC DNA]</scope>
    <source>
        <strain evidence="1 2">HHB9708</strain>
    </source>
</reference>
<evidence type="ECO:0000313" key="2">
    <source>
        <dbReference type="Proteomes" id="UP000076722"/>
    </source>
</evidence>
<dbReference type="SUPFAM" id="SSF52047">
    <property type="entry name" value="RNI-like"/>
    <property type="match status" value="1"/>
</dbReference>
<dbReference type="Proteomes" id="UP000076722">
    <property type="component" value="Unassembled WGS sequence"/>
</dbReference>
<proteinExistence type="predicted"/>
<protein>
    <recommendedName>
        <fullName evidence="3">F-box domain-containing protein</fullName>
    </recommendedName>
</protein>
<accession>A0A164XVH8</accession>
<name>A0A164XVH8_9AGAM</name>
<dbReference type="Gene3D" id="3.80.10.10">
    <property type="entry name" value="Ribonuclease Inhibitor"/>
    <property type="match status" value="1"/>
</dbReference>
<organism evidence="1 2">
    <name type="scientific">Sistotremastrum niveocremeum HHB9708</name>
    <dbReference type="NCBI Taxonomy" id="1314777"/>
    <lineage>
        <taxon>Eukaryota</taxon>
        <taxon>Fungi</taxon>
        <taxon>Dikarya</taxon>
        <taxon>Basidiomycota</taxon>
        <taxon>Agaricomycotina</taxon>
        <taxon>Agaricomycetes</taxon>
        <taxon>Sistotremastrales</taxon>
        <taxon>Sistotremastraceae</taxon>
        <taxon>Sertulicium</taxon>
        <taxon>Sertulicium niveocremeum</taxon>
    </lineage>
</organism>
<dbReference type="EMBL" id="KV419399">
    <property type="protein sequence ID" value="KZS96332.1"/>
    <property type="molecule type" value="Genomic_DNA"/>
</dbReference>
<dbReference type="OrthoDB" id="3365698at2759"/>